<sequence length="321" mass="35677">MSTAEQPPFPLGPNYGAMFFSMALCVGLYGVTSMQTFLYFVRYQEDVKSLKFLVISIWLLDTVHQGLVVGGTYNYLVPGFGDYRDFVNINLPLMVAPLFTSISGVFVQGFFVRRLAVFWDRKITVPAIWAPAAILQLVVPSVFIWKASNAPTAVVLDCASLKATTVSYLATTSAVDIIISGSLAYLLSRERTTGQVRSYERVLQRLAIYSINSGAWTAIFSLLAIITFVRLSGNEVYVIFDFPLCPLYCNALLANLNVRSYVRSLRKSLDAEMGVIIPSFIDHERRKGHEIKKLSAVVFAHTVSPSVGEQTVIEISNRTRI</sequence>
<name>A0ACB8AQ22_9AGAM</name>
<organism evidence="1 2">
    <name type="scientific">Hygrophoropsis aurantiaca</name>
    <dbReference type="NCBI Taxonomy" id="72124"/>
    <lineage>
        <taxon>Eukaryota</taxon>
        <taxon>Fungi</taxon>
        <taxon>Dikarya</taxon>
        <taxon>Basidiomycota</taxon>
        <taxon>Agaricomycotina</taxon>
        <taxon>Agaricomycetes</taxon>
        <taxon>Agaricomycetidae</taxon>
        <taxon>Boletales</taxon>
        <taxon>Coniophorineae</taxon>
        <taxon>Hygrophoropsidaceae</taxon>
        <taxon>Hygrophoropsis</taxon>
    </lineage>
</organism>
<evidence type="ECO:0000313" key="1">
    <source>
        <dbReference type="EMBL" id="KAH7915083.1"/>
    </source>
</evidence>
<gene>
    <name evidence="1" type="ORF">BJ138DRAFT_1123004</name>
</gene>
<accession>A0ACB8AQ22</accession>
<dbReference type="Proteomes" id="UP000790377">
    <property type="component" value="Unassembled WGS sequence"/>
</dbReference>
<evidence type="ECO:0000313" key="2">
    <source>
        <dbReference type="Proteomes" id="UP000790377"/>
    </source>
</evidence>
<protein>
    <submittedName>
        <fullName evidence="1">Uncharacterized protein</fullName>
    </submittedName>
</protein>
<proteinExistence type="predicted"/>
<keyword evidence="2" id="KW-1185">Reference proteome</keyword>
<dbReference type="EMBL" id="MU267605">
    <property type="protein sequence ID" value="KAH7915083.1"/>
    <property type="molecule type" value="Genomic_DNA"/>
</dbReference>
<reference evidence="1" key="1">
    <citation type="journal article" date="2021" name="New Phytol.">
        <title>Evolutionary innovations through gain and loss of genes in the ectomycorrhizal Boletales.</title>
        <authorList>
            <person name="Wu G."/>
            <person name="Miyauchi S."/>
            <person name="Morin E."/>
            <person name="Kuo A."/>
            <person name="Drula E."/>
            <person name="Varga T."/>
            <person name="Kohler A."/>
            <person name="Feng B."/>
            <person name="Cao Y."/>
            <person name="Lipzen A."/>
            <person name="Daum C."/>
            <person name="Hundley H."/>
            <person name="Pangilinan J."/>
            <person name="Johnson J."/>
            <person name="Barry K."/>
            <person name="LaButti K."/>
            <person name="Ng V."/>
            <person name="Ahrendt S."/>
            <person name="Min B."/>
            <person name="Choi I.G."/>
            <person name="Park H."/>
            <person name="Plett J.M."/>
            <person name="Magnuson J."/>
            <person name="Spatafora J.W."/>
            <person name="Nagy L.G."/>
            <person name="Henrissat B."/>
            <person name="Grigoriev I.V."/>
            <person name="Yang Z.L."/>
            <person name="Xu J."/>
            <person name="Martin F.M."/>
        </authorList>
    </citation>
    <scope>NUCLEOTIDE SEQUENCE</scope>
    <source>
        <strain evidence="1">ATCC 28755</strain>
    </source>
</reference>
<comment type="caution">
    <text evidence="1">The sequence shown here is derived from an EMBL/GenBank/DDBJ whole genome shotgun (WGS) entry which is preliminary data.</text>
</comment>